<reference evidence="3 4" key="1">
    <citation type="submission" date="2011-11" db="EMBL/GenBank/DDBJ databases">
        <title>The Genome Sequence of Dialister succinatiphilus YIT 11850.</title>
        <authorList>
            <consortium name="The Broad Institute Genome Sequencing Platform"/>
            <person name="Earl A."/>
            <person name="Ward D."/>
            <person name="Feldgarden M."/>
            <person name="Gevers D."/>
            <person name="Morotomi M."/>
            <person name="Young S.K."/>
            <person name="Zeng Q."/>
            <person name="Gargeya S."/>
            <person name="Fitzgerald M."/>
            <person name="Haas B."/>
            <person name="Abouelleil A."/>
            <person name="Alvarado L."/>
            <person name="Arachchi H.M."/>
            <person name="Berlin A."/>
            <person name="Brown A."/>
            <person name="Chapman S.B."/>
            <person name="Dunbar C."/>
            <person name="Gearin G."/>
            <person name="Goldberg J."/>
            <person name="Griggs A."/>
            <person name="Gujja S."/>
            <person name="Heiman D."/>
            <person name="Howarth C."/>
            <person name="Lui A."/>
            <person name="MacDonald P.J.P."/>
            <person name="Montmayeur A."/>
            <person name="Murphy C."/>
            <person name="Neiman D."/>
            <person name="Pearson M."/>
            <person name="Priest M."/>
            <person name="Roberts A."/>
            <person name="Saif S."/>
            <person name="Shea T."/>
            <person name="Sisk P."/>
            <person name="Stolte C."/>
            <person name="Sykes S."/>
            <person name="Wortman J."/>
            <person name="Nusbaum C."/>
            <person name="Birren B."/>
        </authorList>
    </citation>
    <scope>NUCLEOTIDE SEQUENCE [LARGE SCALE GENOMIC DNA]</scope>
    <source>
        <strain evidence="3 4">YIT 11850</strain>
    </source>
</reference>
<dbReference type="InterPro" id="IPR008136">
    <property type="entry name" value="CinA_C"/>
</dbReference>
<accession>H1CZE7</accession>
<dbReference type="STRING" id="742743.HMPREF9453_00740"/>
<dbReference type="Pfam" id="PF00994">
    <property type="entry name" value="MoCF_biosynth"/>
    <property type="match status" value="1"/>
</dbReference>
<name>H1CZE7_9FIRM</name>
<dbReference type="CDD" id="cd00885">
    <property type="entry name" value="cinA"/>
    <property type="match status" value="1"/>
</dbReference>
<dbReference type="InterPro" id="IPR036653">
    <property type="entry name" value="CinA-like_C"/>
</dbReference>
<dbReference type="InterPro" id="IPR050101">
    <property type="entry name" value="CinA"/>
</dbReference>
<dbReference type="Gene3D" id="3.30.70.2860">
    <property type="match status" value="1"/>
</dbReference>
<sequence>MITEIITTGSELLLGEIANENAQWLAAFLNEHGYTVAYMTVVGDNPRRMEEAFRHALTRADLVITSGGLGSTLGDITKKAGARAMNLPFVRIEEESRRLKIYYAEKHRPYLPSLDRQAWFAKGARLFFNEAGSASGCAVEKGGKILIHLPGPPFEMKTMMRNHVMPWLTEKLGSQGIIRSLVLSAVHMTEAEIEEKIEDLLRSQSNPTIALLARPGYVAVRVTAKGADEKETMDLIEKTAGEIEKRMPLSRYHLEGDVLNDLHHFLLENHLSVSAAESCTGGLIGKFLTDNPGSSSYFKGSAVTYWNEAKEKVLSVNKDTLRHLTAVSGPVAEEMAEGSRALYGSDIAVSTTGYAGPGKGERGEDPGLVYIGVSGPLGTEVHKEQFFGSRRSVRYGAAEKALCYLLQYGKRMKS</sequence>
<gene>
    <name evidence="1" type="primary">cinA</name>
    <name evidence="3" type="ORF">HMPREF9453_00740</name>
</gene>
<organism evidence="3 4">
    <name type="scientific">Dialister succinatiphilus YIT 11850</name>
    <dbReference type="NCBI Taxonomy" id="742743"/>
    <lineage>
        <taxon>Bacteria</taxon>
        <taxon>Bacillati</taxon>
        <taxon>Bacillota</taxon>
        <taxon>Negativicutes</taxon>
        <taxon>Veillonellales</taxon>
        <taxon>Veillonellaceae</taxon>
        <taxon>Dialister</taxon>
    </lineage>
</organism>
<comment type="similarity">
    <text evidence="1">Belongs to the CinA family.</text>
</comment>
<keyword evidence="4" id="KW-1185">Reference proteome</keyword>
<dbReference type="eggNOG" id="COG1546">
    <property type="taxonomic scope" value="Bacteria"/>
</dbReference>
<dbReference type="PATRIC" id="fig|742743.3.peg.749"/>
<dbReference type="PIRSF" id="PIRSF006728">
    <property type="entry name" value="CinA"/>
    <property type="match status" value="1"/>
</dbReference>
<dbReference type="AlphaFoldDB" id="H1CZE7"/>
<dbReference type="PANTHER" id="PTHR13939:SF0">
    <property type="entry name" value="NMN AMIDOHYDROLASE-LIKE PROTEIN YFAY"/>
    <property type="match status" value="1"/>
</dbReference>
<dbReference type="Proteomes" id="UP000003277">
    <property type="component" value="Unassembled WGS sequence"/>
</dbReference>
<dbReference type="NCBIfam" id="TIGR00177">
    <property type="entry name" value="molyb_syn"/>
    <property type="match status" value="1"/>
</dbReference>
<feature type="domain" description="MoaB/Mog" evidence="2">
    <location>
        <begin position="4"/>
        <end position="171"/>
    </location>
</feature>
<dbReference type="InterPro" id="IPR001453">
    <property type="entry name" value="MoaB/Mog_dom"/>
</dbReference>
<dbReference type="HOGENOM" id="CLU_030805_9_3_9"/>
<dbReference type="InterPro" id="IPR041424">
    <property type="entry name" value="CinA_KH"/>
</dbReference>
<comment type="caution">
    <text evidence="3">The sequence shown here is derived from an EMBL/GenBank/DDBJ whole genome shotgun (WGS) entry which is preliminary data.</text>
</comment>
<dbReference type="NCBIfam" id="NF001813">
    <property type="entry name" value="PRK00549.1"/>
    <property type="match status" value="1"/>
</dbReference>
<dbReference type="RefSeq" id="WP_008859244.1">
    <property type="nucleotide sequence ID" value="NZ_JH591187.1"/>
</dbReference>
<dbReference type="OrthoDB" id="9801454at2"/>
<dbReference type="NCBIfam" id="TIGR00199">
    <property type="entry name" value="PncC_domain"/>
    <property type="match status" value="1"/>
</dbReference>
<evidence type="ECO:0000256" key="1">
    <source>
        <dbReference type="HAMAP-Rule" id="MF_00226"/>
    </source>
</evidence>
<dbReference type="eggNOG" id="COG1058">
    <property type="taxonomic scope" value="Bacteria"/>
</dbReference>
<dbReference type="InterPro" id="IPR008135">
    <property type="entry name" value="Competence-induced_CinA"/>
</dbReference>
<dbReference type="Pfam" id="PF18146">
    <property type="entry name" value="CinA_KH"/>
    <property type="match status" value="1"/>
</dbReference>
<evidence type="ECO:0000313" key="4">
    <source>
        <dbReference type="Proteomes" id="UP000003277"/>
    </source>
</evidence>
<dbReference type="HAMAP" id="MF_00226_B">
    <property type="entry name" value="CinA_B"/>
    <property type="match status" value="1"/>
</dbReference>
<dbReference type="SUPFAM" id="SSF142433">
    <property type="entry name" value="CinA-like"/>
    <property type="match status" value="1"/>
</dbReference>
<dbReference type="SUPFAM" id="SSF53218">
    <property type="entry name" value="Molybdenum cofactor biosynthesis proteins"/>
    <property type="match status" value="1"/>
</dbReference>
<dbReference type="InterPro" id="IPR036425">
    <property type="entry name" value="MoaB/Mog-like_dom_sf"/>
</dbReference>
<proteinExistence type="inferred from homology"/>
<dbReference type="SMART" id="SM00852">
    <property type="entry name" value="MoCF_biosynth"/>
    <property type="match status" value="1"/>
</dbReference>
<evidence type="ECO:0000259" key="2">
    <source>
        <dbReference type="SMART" id="SM00852"/>
    </source>
</evidence>
<dbReference type="EMBL" id="ADLT01000017">
    <property type="protein sequence ID" value="EHO63315.1"/>
    <property type="molecule type" value="Genomic_DNA"/>
</dbReference>
<dbReference type="PANTHER" id="PTHR13939">
    <property type="entry name" value="NICOTINAMIDE-NUCLEOTIDE AMIDOHYDROLASE PNCC"/>
    <property type="match status" value="1"/>
</dbReference>
<dbReference type="Gene3D" id="3.40.980.10">
    <property type="entry name" value="MoaB/Mog-like domain"/>
    <property type="match status" value="1"/>
</dbReference>
<dbReference type="NCBIfam" id="TIGR00200">
    <property type="entry name" value="cinA_nterm"/>
    <property type="match status" value="1"/>
</dbReference>
<protein>
    <recommendedName>
        <fullName evidence="1">Putative competence-damage inducible protein</fullName>
    </recommendedName>
</protein>
<dbReference type="Pfam" id="PF02464">
    <property type="entry name" value="CinA"/>
    <property type="match status" value="1"/>
</dbReference>
<dbReference type="Gene3D" id="3.90.950.20">
    <property type="entry name" value="CinA-like"/>
    <property type="match status" value="1"/>
</dbReference>
<evidence type="ECO:0000313" key="3">
    <source>
        <dbReference type="EMBL" id="EHO63315.1"/>
    </source>
</evidence>